<name>A0A366MBK5_9EURY</name>
<dbReference type="EMBL" id="NIZT01000029">
    <property type="protein sequence ID" value="RBQ23060.1"/>
    <property type="molecule type" value="Genomic_DNA"/>
</dbReference>
<reference evidence="1 2" key="1">
    <citation type="submission" date="2018-06" db="EMBL/GenBank/DDBJ databases">
        <title>Genomic insight into two independent archaeal endosymbiosis events.</title>
        <authorList>
            <person name="Lind A.E."/>
            <person name="Lewis W.H."/>
            <person name="Spang A."/>
            <person name="Guy L."/>
            <person name="Embley M.T."/>
            <person name="Ettema T.J.G."/>
        </authorList>
    </citation>
    <scope>NUCLEOTIDE SEQUENCE [LARGE SCALE GENOMIC DNA]</scope>
    <source>
        <strain evidence="1">NOE</strain>
    </source>
</reference>
<comment type="caution">
    <text evidence="1">The sequence shown here is derived from an EMBL/GenBank/DDBJ whole genome shotgun (WGS) entry which is preliminary data.</text>
</comment>
<dbReference type="Proteomes" id="UP000253099">
    <property type="component" value="Unassembled WGS sequence"/>
</dbReference>
<dbReference type="AlphaFoldDB" id="A0A366MBK5"/>
<gene>
    <name evidence="1" type="ORF">ALNOE001_11830</name>
</gene>
<proteinExistence type="predicted"/>
<keyword evidence="2" id="KW-1185">Reference proteome</keyword>
<evidence type="ECO:0000313" key="1">
    <source>
        <dbReference type="EMBL" id="RBQ23060.1"/>
    </source>
</evidence>
<organism evidence="1 2">
    <name type="scientific">Candidatus Methanobinarius endosymbioticus</name>
    <dbReference type="NCBI Taxonomy" id="2006182"/>
    <lineage>
        <taxon>Archaea</taxon>
        <taxon>Methanobacteriati</taxon>
        <taxon>Methanobacteriota</taxon>
        <taxon>Methanomada group</taxon>
        <taxon>Methanobacteria</taxon>
        <taxon>Methanobacteriales</taxon>
        <taxon>Methanobacteriaceae</taxon>
        <taxon>Candidatus Methanobinarius</taxon>
    </lineage>
</organism>
<evidence type="ECO:0000313" key="2">
    <source>
        <dbReference type="Proteomes" id="UP000253099"/>
    </source>
</evidence>
<sequence>MIKYTFDKTGRYTITADYIGSELYQAIIVSLSIEINKIPNPKPNHKNTSNHIKTNANMKINRGLPIIAIILVSLAA</sequence>
<protein>
    <submittedName>
        <fullName evidence="1">Uncharacterized protein</fullName>
    </submittedName>
</protein>
<accession>A0A366MBK5</accession>